<proteinExistence type="inferred from homology"/>
<dbReference type="AlphaFoldDB" id="A0A150MEW1"/>
<dbReference type="OrthoDB" id="9806150at2"/>
<dbReference type="EMBL" id="LQYT01000004">
    <property type="protein sequence ID" value="KYD22993.1"/>
    <property type="molecule type" value="Genomic_DNA"/>
</dbReference>
<feature type="domain" description="Nudix hydrolase" evidence="4">
    <location>
        <begin position="42"/>
        <end position="171"/>
    </location>
</feature>
<dbReference type="GO" id="GO:0047631">
    <property type="term" value="F:ADP-ribose diphosphatase activity"/>
    <property type="evidence" value="ECO:0007669"/>
    <property type="project" value="UniProtKB-EC"/>
</dbReference>
<dbReference type="InterPro" id="IPR020084">
    <property type="entry name" value="NUDIX_hydrolase_CS"/>
</dbReference>
<dbReference type="PANTHER" id="PTHR11839:SF18">
    <property type="entry name" value="NUDIX HYDROLASE DOMAIN-CONTAINING PROTEIN"/>
    <property type="match status" value="1"/>
</dbReference>
<dbReference type="Gene3D" id="3.90.79.10">
    <property type="entry name" value="Nucleoside Triphosphate Pyrophosphohydrolase"/>
    <property type="match status" value="1"/>
</dbReference>
<dbReference type="InterPro" id="IPR000086">
    <property type="entry name" value="NUDIX_hydrolase_dom"/>
</dbReference>
<dbReference type="InterPro" id="IPR015797">
    <property type="entry name" value="NUDIX_hydrolase-like_dom_sf"/>
</dbReference>
<comment type="caution">
    <text evidence="5">The sequence shown here is derived from an EMBL/GenBank/DDBJ whole genome shotgun (WGS) entry which is preliminary data.</text>
</comment>
<accession>A0A150MEW1</accession>
<sequence length="193" mass="22172">MKPNEENWKIINRKQSVVNRFTIITDEVQLPNQEKINFSYINFHQGVCILPITNDGKVIVIKQYRHAFNRWEFELPAGSIEDGEKPIEAAKRELLEETGFAANSWKSLGYFYPSPGSTSEVIHLFAATDLINTYHQNLDSSEDIKIQYMDFHQLLQLIAENKFLHGAGLAAILKWRILSGDSRGDRSYELISL</sequence>
<organism evidence="5 6">
    <name type="scientific">Caldibacillus debilis</name>
    <dbReference type="NCBI Taxonomy" id="301148"/>
    <lineage>
        <taxon>Bacteria</taxon>
        <taxon>Bacillati</taxon>
        <taxon>Bacillota</taxon>
        <taxon>Bacilli</taxon>
        <taxon>Bacillales</taxon>
        <taxon>Bacillaceae</taxon>
        <taxon>Caldibacillus</taxon>
    </lineage>
</organism>
<gene>
    <name evidence="5" type="ORF">B4135_1014</name>
</gene>
<dbReference type="RefSeq" id="WP_061567871.1">
    <property type="nucleotide sequence ID" value="NZ_LQYT01000004.1"/>
</dbReference>
<evidence type="ECO:0000313" key="5">
    <source>
        <dbReference type="EMBL" id="KYD22993.1"/>
    </source>
</evidence>
<dbReference type="InterPro" id="IPR020476">
    <property type="entry name" value="Nudix_hydrolase"/>
</dbReference>
<evidence type="ECO:0000256" key="3">
    <source>
        <dbReference type="RuleBase" id="RU003476"/>
    </source>
</evidence>
<dbReference type="STRING" id="301148.B4135_1014"/>
<protein>
    <submittedName>
        <fullName evidence="5">ADP-ribose pyrophosphatase</fullName>
        <ecNumber evidence="5">3.6.1.13</ecNumber>
    </submittedName>
</protein>
<evidence type="ECO:0000259" key="4">
    <source>
        <dbReference type="PROSITE" id="PS51462"/>
    </source>
</evidence>
<dbReference type="PROSITE" id="PS00893">
    <property type="entry name" value="NUDIX_BOX"/>
    <property type="match status" value="1"/>
</dbReference>
<keyword evidence="2 3" id="KW-0378">Hydrolase</keyword>
<dbReference type="GO" id="GO:0006753">
    <property type="term" value="P:nucleoside phosphate metabolic process"/>
    <property type="evidence" value="ECO:0007669"/>
    <property type="project" value="TreeGrafter"/>
</dbReference>
<evidence type="ECO:0000256" key="2">
    <source>
        <dbReference type="ARBA" id="ARBA00022801"/>
    </source>
</evidence>
<dbReference type="CDD" id="cd03424">
    <property type="entry name" value="NUDIX_ADPRase_Nudt5_UGPPase_Nudt14"/>
    <property type="match status" value="1"/>
</dbReference>
<comment type="similarity">
    <text evidence="3">Belongs to the Nudix hydrolase family.</text>
</comment>
<name>A0A150MEW1_9BACI</name>
<dbReference type="PANTHER" id="PTHR11839">
    <property type="entry name" value="UDP/ADP-SUGAR PYROPHOSPHATASE"/>
    <property type="match status" value="1"/>
</dbReference>
<dbReference type="Proteomes" id="UP000075683">
    <property type="component" value="Unassembled WGS sequence"/>
</dbReference>
<dbReference type="Pfam" id="PF00293">
    <property type="entry name" value="NUDIX"/>
    <property type="match status" value="1"/>
</dbReference>
<dbReference type="GO" id="GO:0019693">
    <property type="term" value="P:ribose phosphate metabolic process"/>
    <property type="evidence" value="ECO:0007669"/>
    <property type="project" value="TreeGrafter"/>
</dbReference>
<reference evidence="5 6" key="1">
    <citation type="submission" date="2016-01" db="EMBL/GenBank/DDBJ databases">
        <title>Draft Genome Sequences of Seven Thermophilic Sporeformers Isolated from Foods.</title>
        <authorList>
            <person name="Berendsen E.M."/>
            <person name="Wells-Bennik M.H."/>
            <person name="Krawcyk A.O."/>
            <person name="De Jong A."/>
            <person name="Holsappel S."/>
            <person name="Eijlander R.T."/>
            <person name="Kuipers O.P."/>
        </authorList>
    </citation>
    <scope>NUCLEOTIDE SEQUENCE [LARGE SCALE GENOMIC DNA]</scope>
    <source>
        <strain evidence="5 6">B4135</strain>
    </source>
</reference>
<evidence type="ECO:0000256" key="1">
    <source>
        <dbReference type="ARBA" id="ARBA00001946"/>
    </source>
</evidence>
<comment type="cofactor">
    <cofactor evidence="1">
        <name>Mg(2+)</name>
        <dbReference type="ChEBI" id="CHEBI:18420"/>
    </cofactor>
</comment>
<dbReference type="PRINTS" id="PR00502">
    <property type="entry name" value="NUDIXFAMILY"/>
</dbReference>
<dbReference type="EC" id="3.6.1.13" evidence="5"/>
<dbReference type="SUPFAM" id="SSF55811">
    <property type="entry name" value="Nudix"/>
    <property type="match status" value="1"/>
</dbReference>
<evidence type="ECO:0000313" key="6">
    <source>
        <dbReference type="Proteomes" id="UP000075683"/>
    </source>
</evidence>
<dbReference type="PROSITE" id="PS51462">
    <property type="entry name" value="NUDIX"/>
    <property type="match status" value="1"/>
</dbReference>